<accession>A0A812L9I2</accession>
<reference evidence="4" key="1">
    <citation type="submission" date="2021-02" db="EMBL/GenBank/DDBJ databases">
        <authorList>
            <person name="Dougan E. K."/>
            <person name="Rhodes N."/>
            <person name="Thang M."/>
            <person name="Chan C."/>
        </authorList>
    </citation>
    <scope>NUCLEOTIDE SEQUENCE</scope>
</reference>
<evidence type="ECO:0000256" key="3">
    <source>
        <dbReference type="SAM" id="SignalP"/>
    </source>
</evidence>
<keyword evidence="3" id="KW-0732">Signal</keyword>
<feature type="chain" id="PRO_5032956463" evidence="3">
    <location>
        <begin position="33"/>
        <end position="472"/>
    </location>
</feature>
<keyword evidence="1" id="KW-0175">Coiled coil</keyword>
<gene>
    <name evidence="4" type="ORF">SNAT2548_LOCUS10423</name>
</gene>
<sequence length="472" mass="49995">MSRPAATSRKVGRAVVLLALLWVSLPEPKTSALNSVRGFPEQPQASNADGAGFARSGGRAVSKAGDGEAEDHEDVKGPLQPREDEDQASEKDQEEATTEVSRKKAVDEAASAQTADPVEDAKQDLAAARRQRAVALRGLETAQSRLERAEALAAYLQEQLLELKDSSSERANEIKQDLREAEQKLNEAETKLETAQQKYEEAQAKVQAGRGQAGGLLRFCVCSCCLWFAALPHGHRLLFGALLLAKISSLSFTVLACSTSGSGRGFRIRGLLAALGSCKSGCPSCFADASERGVSPRLEVGGSACFALALRSPGCGCFCLRLDFQVTVSVRGSQGTWVLSAFSTRTLPSGSRQDECRPGGFCVGILPGTPACPRLLVVVRFRAVHRCCFLGCCFPLSPSSLRCLHCVGLQHFGEREGAFGAEGSLAAVGSIKLDALLVVPMLQNGVSVRGSRCGGQPVLCLLCALQVAVVFV</sequence>
<dbReference type="Proteomes" id="UP000604046">
    <property type="component" value="Unassembled WGS sequence"/>
</dbReference>
<feature type="coiled-coil region" evidence="1">
    <location>
        <begin position="139"/>
        <end position="212"/>
    </location>
</feature>
<keyword evidence="5" id="KW-1185">Reference proteome</keyword>
<feature type="signal peptide" evidence="3">
    <location>
        <begin position="1"/>
        <end position="32"/>
    </location>
</feature>
<dbReference type="EMBL" id="CAJNDS010000864">
    <property type="protein sequence ID" value="CAE7238128.1"/>
    <property type="molecule type" value="Genomic_DNA"/>
</dbReference>
<feature type="region of interest" description="Disordered" evidence="2">
    <location>
        <begin position="34"/>
        <end position="124"/>
    </location>
</feature>
<evidence type="ECO:0000313" key="5">
    <source>
        <dbReference type="Proteomes" id="UP000604046"/>
    </source>
</evidence>
<comment type="caution">
    <text evidence="4">The sequence shown here is derived from an EMBL/GenBank/DDBJ whole genome shotgun (WGS) entry which is preliminary data.</text>
</comment>
<protein>
    <submittedName>
        <fullName evidence="4">Uncharacterized protein</fullName>
    </submittedName>
</protein>
<evidence type="ECO:0000313" key="4">
    <source>
        <dbReference type="EMBL" id="CAE7238128.1"/>
    </source>
</evidence>
<proteinExistence type="predicted"/>
<name>A0A812L9I2_9DINO</name>
<dbReference type="CDD" id="cd06503">
    <property type="entry name" value="ATP-synt_Fo_b"/>
    <property type="match status" value="1"/>
</dbReference>
<evidence type="ECO:0000256" key="2">
    <source>
        <dbReference type="SAM" id="MobiDB-lite"/>
    </source>
</evidence>
<evidence type="ECO:0000256" key="1">
    <source>
        <dbReference type="SAM" id="Coils"/>
    </source>
</evidence>
<organism evidence="4 5">
    <name type="scientific">Symbiodinium natans</name>
    <dbReference type="NCBI Taxonomy" id="878477"/>
    <lineage>
        <taxon>Eukaryota</taxon>
        <taxon>Sar</taxon>
        <taxon>Alveolata</taxon>
        <taxon>Dinophyceae</taxon>
        <taxon>Suessiales</taxon>
        <taxon>Symbiodiniaceae</taxon>
        <taxon>Symbiodinium</taxon>
    </lineage>
</organism>
<dbReference type="AlphaFoldDB" id="A0A812L9I2"/>
<feature type="compositionally biased region" description="Acidic residues" evidence="2">
    <location>
        <begin position="83"/>
        <end position="97"/>
    </location>
</feature>